<dbReference type="PANTHER" id="PTHR44591:SF3">
    <property type="entry name" value="RESPONSE REGULATORY DOMAIN-CONTAINING PROTEIN"/>
    <property type="match status" value="1"/>
</dbReference>
<keyword evidence="1 2" id="KW-0597">Phosphoprotein</keyword>
<gene>
    <name evidence="4" type="ORF">O0955_12710</name>
</gene>
<dbReference type="PANTHER" id="PTHR44591">
    <property type="entry name" value="STRESS RESPONSE REGULATOR PROTEIN 1"/>
    <property type="match status" value="1"/>
</dbReference>
<evidence type="ECO:0000259" key="3">
    <source>
        <dbReference type="PROSITE" id="PS50110"/>
    </source>
</evidence>
<dbReference type="Pfam" id="PF00072">
    <property type="entry name" value="Response_reg"/>
    <property type="match status" value="1"/>
</dbReference>
<dbReference type="PROSITE" id="PS50110">
    <property type="entry name" value="RESPONSE_REGULATORY"/>
    <property type="match status" value="1"/>
</dbReference>
<organism evidence="4 5">
    <name type="scientific">Pedobacter punctiformis</name>
    <dbReference type="NCBI Taxonomy" id="3004097"/>
    <lineage>
        <taxon>Bacteria</taxon>
        <taxon>Pseudomonadati</taxon>
        <taxon>Bacteroidota</taxon>
        <taxon>Sphingobacteriia</taxon>
        <taxon>Sphingobacteriales</taxon>
        <taxon>Sphingobacteriaceae</taxon>
        <taxon>Pedobacter</taxon>
    </lineage>
</organism>
<comment type="caution">
    <text evidence="4">The sequence shown here is derived from an EMBL/GenBank/DDBJ whole genome shotgun (WGS) entry which is preliminary data.</text>
</comment>
<dbReference type="SMART" id="SM00448">
    <property type="entry name" value="REC"/>
    <property type="match status" value="1"/>
</dbReference>
<dbReference type="InterPro" id="IPR001789">
    <property type="entry name" value="Sig_transdc_resp-reg_receiver"/>
</dbReference>
<evidence type="ECO:0000256" key="2">
    <source>
        <dbReference type="PROSITE-ProRule" id="PRU00169"/>
    </source>
</evidence>
<evidence type="ECO:0000313" key="5">
    <source>
        <dbReference type="Proteomes" id="UP001144347"/>
    </source>
</evidence>
<dbReference type="InterPro" id="IPR011006">
    <property type="entry name" value="CheY-like_superfamily"/>
</dbReference>
<sequence length="135" mass="15274">MSEKMILNNRPDNVLLISESQETEKLISAYLFDAEIEFNVAESIEDACELLKKNKFKLILLDIHLNDLNELYAIKMLKDKNINVPIVVLTDELQGLEVGKYFNLGISGCISKPVSKMDLAGITTQFLQYEYAATL</sequence>
<protein>
    <submittedName>
        <fullName evidence="4">Response regulator</fullName>
    </submittedName>
</protein>
<dbReference type="EMBL" id="JAPWGM010000004">
    <property type="protein sequence ID" value="MCZ4244866.1"/>
    <property type="molecule type" value="Genomic_DNA"/>
</dbReference>
<accession>A0ABT4LAC4</accession>
<evidence type="ECO:0000256" key="1">
    <source>
        <dbReference type="ARBA" id="ARBA00022553"/>
    </source>
</evidence>
<feature type="modified residue" description="4-aspartylphosphate" evidence="2">
    <location>
        <position position="62"/>
    </location>
</feature>
<name>A0ABT4LAC4_9SPHI</name>
<dbReference type="Proteomes" id="UP001144347">
    <property type="component" value="Unassembled WGS sequence"/>
</dbReference>
<evidence type="ECO:0000313" key="4">
    <source>
        <dbReference type="EMBL" id="MCZ4244866.1"/>
    </source>
</evidence>
<reference evidence="4" key="1">
    <citation type="submission" date="2022-12" db="EMBL/GenBank/DDBJ databases">
        <title>Genome sequence of HCMS5-2.</title>
        <authorList>
            <person name="Woo H."/>
        </authorList>
    </citation>
    <scope>NUCLEOTIDE SEQUENCE</scope>
    <source>
        <strain evidence="4">HCMS5-2</strain>
    </source>
</reference>
<keyword evidence="5" id="KW-1185">Reference proteome</keyword>
<proteinExistence type="predicted"/>
<dbReference type="RefSeq" id="WP_269427920.1">
    <property type="nucleotide sequence ID" value="NZ_JAPWGM010000004.1"/>
</dbReference>
<dbReference type="Gene3D" id="3.40.50.2300">
    <property type="match status" value="1"/>
</dbReference>
<dbReference type="SUPFAM" id="SSF52172">
    <property type="entry name" value="CheY-like"/>
    <property type="match status" value="1"/>
</dbReference>
<dbReference type="InterPro" id="IPR050595">
    <property type="entry name" value="Bact_response_regulator"/>
</dbReference>
<dbReference type="CDD" id="cd00156">
    <property type="entry name" value="REC"/>
    <property type="match status" value="1"/>
</dbReference>
<feature type="domain" description="Response regulatory" evidence="3">
    <location>
        <begin position="13"/>
        <end position="127"/>
    </location>
</feature>